<protein>
    <submittedName>
        <fullName evidence="2">Uncharacterized protein</fullName>
    </submittedName>
</protein>
<evidence type="ECO:0000256" key="1">
    <source>
        <dbReference type="SAM" id="Phobius"/>
    </source>
</evidence>
<feature type="transmembrane region" description="Helical" evidence="1">
    <location>
        <begin position="164"/>
        <end position="186"/>
    </location>
</feature>
<keyword evidence="1" id="KW-1133">Transmembrane helix</keyword>
<dbReference type="EMBL" id="RKLU01000002">
    <property type="protein sequence ID" value="TQQ82934.1"/>
    <property type="molecule type" value="Genomic_DNA"/>
</dbReference>
<evidence type="ECO:0000313" key="3">
    <source>
        <dbReference type="Proteomes" id="UP000705823"/>
    </source>
</evidence>
<feature type="transmembrane region" description="Helical" evidence="1">
    <location>
        <begin position="31"/>
        <end position="49"/>
    </location>
</feature>
<dbReference type="Proteomes" id="UP000705823">
    <property type="component" value="Unassembled WGS sequence"/>
</dbReference>
<dbReference type="RefSeq" id="WP_142979198.1">
    <property type="nucleotide sequence ID" value="NZ_RKLU01000002.1"/>
</dbReference>
<accession>A0A8J8P9Y1</accession>
<dbReference type="OrthoDB" id="203146at2157"/>
<keyword evidence="3" id="KW-1185">Reference proteome</keyword>
<feature type="transmembrane region" description="Helical" evidence="1">
    <location>
        <begin position="131"/>
        <end position="158"/>
    </location>
</feature>
<proteinExistence type="predicted"/>
<sequence>MANTRRERFGEAVSRTRAAVAMTLRRRDGQAVFAIVTTAYLLVYLWGIGHLDAGLGGLSVTVVDDPLATLLRSEGAFSFRPIARVALGPVTYLASLNTLIGGAVAALVGLNLAVSYLAWRQPAACGIGQSSSGLIAGIPALLSGTACCGPVVLIAVGIQASSALLTALQFLLPVAVLMLLGSLVLVGRQITVGSSSVS</sequence>
<evidence type="ECO:0000313" key="2">
    <source>
        <dbReference type="EMBL" id="TQQ82934.1"/>
    </source>
</evidence>
<gene>
    <name evidence="2" type="ORF">EGH24_05720</name>
</gene>
<organism evidence="2 3">
    <name type="scientific">Halonotius terrestris</name>
    <dbReference type="NCBI Taxonomy" id="2487750"/>
    <lineage>
        <taxon>Archaea</taxon>
        <taxon>Methanobacteriati</taxon>
        <taxon>Methanobacteriota</taxon>
        <taxon>Stenosarchaea group</taxon>
        <taxon>Halobacteria</taxon>
        <taxon>Halobacteriales</taxon>
        <taxon>Haloferacaceae</taxon>
        <taxon>Halonotius</taxon>
    </lineage>
</organism>
<feature type="transmembrane region" description="Helical" evidence="1">
    <location>
        <begin position="99"/>
        <end position="119"/>
    </location>
</feature>
<reference evidence="2" key="1">
    <citation type="submission" date="2019-02" db="EMBL/GenBank/DDBJ databases">
        <title>Halonotius sp. a new haloarchaeum isolated from saline soil.</title>
        <authorList>
            <person name="Duran-Viseras A."/>
            <person name="Sanchez-Porro C."/>
            <person name="Ventosa A."/>
        </authorList>
    </citation>
    <scope>NUCLEOTIDE SEQUENCE</scope>
    <source>
        <strain evidence="2">F15B</strain>
    </source>
</reference>
<keyword evidence="1" id="KW-0812">Transmembrane</keyword>
<comment type="caution">
    <text evidence="2">The sequence shown here is derived from an EMBL/GenBank/DDBJ whole genome shotgun (WGS) entry which is preliminary data.</text>
</comment>
<name>A0A8J8P9Y1_9EURY</name>
<keyword evidence="1" id="KW-0472">Membrane</keyword>
<dbReference type="AlphaFoldDB" id="A0A8J8P9Y1"/>